<dbReference type="AlphaFoldDB" id="A0A0K6GFX0"/>
<feature type="region of interest" description="Disordered" evidence="1">
    <location>
        <begin position="282"/>
        <end position="310"/>
    </location>
</feature>
<dbReference type="Proteomes" id="UP000044841">
    <property type="component" value="Unassembled WGS sequence"/>
</dbReference>
<protein>
    <submittedName>
        <fullName evidence="2">Osomolarity two-component system, response regulator SSK1</fullName>
    </submittedName>
</protein>
<feature type="region of interest" description="Disordered" evidence="1">
    <location>
        <begin position="1"/>
        <end position="76"/>
    </location>
</feature>
<reference evidence="2 3" key="1">
    <citation type="submission" date="2015-07" db="EMBL/GenBank/DDBJ databases">
        <authorList>
            <person name="Noorani M."/>
        </authorList>
    </citation>
    <scope>NUCLEOTIDE SEQUENCE [LARGE SCALE GENOMIC DNA]</scope>
    <source>
        <strain evidence="2">BBA 69670</strain>
    </source>
</reference>
<organism evidence="2 3">
    <name type="scientific">Rhizoctonia solani</name>
    <dbReference type="NCBI Taxonomy" id="456999"/>
    <lineage>
        <taxon>Eukaryota</taxon>
        <taxon>Fungi</taxon>
        <taxon>Dikarya</taxon>
        <taxon>Basidiomycota</taxon>
        <taxon>Agaricomycotina</taxon>
        <taxon>Agaricomycetes</taxon>
        <taxon>Cantharellales</taxon>
        <taxon>Ceratobasidiaceae</taxon>
        <taxon>Rhizoctonia</taxon>
    </lineage>
</organism>
<name>A0A0K6GFX0_9AGAM</name>
<sequence length="310" mass="33129">MATVRLRDPNTSTDSSPTSAATSLPLSAPLPLPPELTQNSKFGFAFPDAPNQTTLPLIPQPTPAEEPKQDGEPRAEEDTLLQLSPHVLDPAKEQFSGCTLQLPTTSIGGMLHAMKGLNWMSIRLAGFVESEPNGSLNSTLDEPRDDTFDVGEMLQSVGDLLGGIAAQAGIDVVIYHADVGLKHVGVKGDEGGAAYALSHVNCIFEIAHRMNTALDSRIPLQLDTVILRRLLTYIHATLQIKPSTVPPSPSLLATPDTPTTSITHTAMTQGYTLTTPLIAHSPPLSPLSLTPTEQAEWQPSDAQARQRTDT</sequence>
<evidence type="ECO:0000256" key="1">
    <source>
        <dbReference type="SAM" id="MobiDB-lite"/>
    </source>
</evidence>
<feature type="compositionally biased region" description="Polar residues" evidence="1">
    <location>
        <begin position="290"/>
        <end position="303"/>
    </location>
</feature>
<keyword evidence="3" id="KW-1185">Reference proteome</keyword>
<proteinExistence type="predicted"/>
<evidence type="ECO:0000313" key="3">
    <source>
        <dbReference type="Proteomes" id="UP000044841"/>
    </source>
</evidence>
<evidence type="ECO:0000313" key="2">
    <source>
        <dbReference type="EMBL" id="CUA77371.1"/>
    </source>
</evidence>
<feature type="compositionally biased region" description="Low complexity" evidence="1">
    <location>
        <begin position="11"/>
        <end position="27"/>
    </location>
</feature>
<accession>A0A0K6GFX0</accession>
<gene>
    <name evidence="2" type="ORF">RSOLAG22IIIB_06686</name>
</gene>
<feature type="compositionally biased region" description="Basic and acidic residues" evidence="1">
    <location>
        <begin position="65"/>
        <end position="76"/>
    </location>
</feature>
<dbReference type="EMBL" id="CYGV01001833">
    <property type="protein sequence ID" value="CUA77371.1"/>
    <property type="molecule type" value="Genomic_DNA"/>
</dbReference>